<dbReference type="PROSITE" id="PS50056">
    <property type="entry name" value="TYR_PHOSPHATASE_2"/>
    <property type="match status" value="1"/>
</dbReference>
<dbReference type="Proteomes" id="UP000490939">
    <property type="component" value="Unassembled WGS sequence"/>
</dbReference>
<dbReference type="PANTHER" id="PTHR10367:SF25">
    <property type="entry name" value="DUAL SPECIFICITY PHOSPHATASE CATALYTIC DOMAIN PROTEIN (AFU_ORTHOLOGUE AFUA_1G03540)"/>
    <property type="match status" value="1"/>
</dbReference>
<dbReference type="Gene3D" id="3.40.50.1820">
    <property type="entry name" value="alpha/beta hydrolase"/>
    <property type="match status" value="1"/>
</dbReference>
<dbReference type="InterPro" id="IPR051029">
    <property type="entry name" value="mRNA_Capping_Enz/RNA_Phosphat"/>
</dbReference>
<dbReference type="SUPFAM" id="SSF52799">
    <property type="entry name" value="(Phosphotyrosine protein) phosphatases II"/>
    <property type="match status" value="1"/>
</dbReference>
<dbReference type="GO" id="GO:0004484">
    <property type="term" value="F:mRNA guanylyltransferase activity"/>
    <property type="evidence" value="ECO:0007669"/>
    <property type="project" value="TreeGrafter"/>
</dbReference>
<comment type="caution">
    <text evidence="3">The sequence shown here is derived from an EMBL/GenBank/DDBJ whole genome shotgun (WGS) entry which is preliminary data.</text>
</comment>
<gene>
    <name evidence="3" type="ORF">EG327_001195</name>
</gene>
<feature type="region of interest" description="Disordered" evidence="1">
    <location>
        <begin position="362"/>
        <end position="420"/>
    </location>
</feature>
<dbReference type="Pfam" id="PF12697">
    <property type="entry name" value="Abhydrolase_6"/>
    <property type="match status" value="1"/>
</dbReference>
<proteinExistence type="predicted"/>
<protein>
    <recommendedName>
        <fullName evidence="2">Tyrosine specific protein phosphatases domain-containing protein</fullName>
    </recommendedName>
</protein>
<evidence type="ECO:0000256" key="1">
    <source>
        <dbReference type="SAM" id="MobiDB-lite"/>
    </source>
</evidence>
<name>A0A8H3VUN2_VENIN</name>
<dbReference type="EMBL" id="WNWR01000013">
    <property type="protein sequence ID" value="KAE9994123.1"/>
    <property type="molecule type" value="Genomic_DNA"/>
</dbReference>
<feature type="domain" description="Tyrosine specific protein phosphatases" evidence="2">
    <location>
        <begin position="580"/>
        <end position="646"/>
    </location>
</feature>
<dbReference type="InterPro" id="IPR029058">
    <property type="entry name" value="AB_hydrolase_fold"/>
</dbReference>
<dbReference type="AlphaFoldDB" id="A0A8H3VUN2"/>
<dbReference type="PROSITE" id="PS00383">
    <property type="entry name" value="TYR_PHOSPHATASE_1"/>
    <property type="match status" value="1"/>
</dbReference>
<evidence type="ECO:0000259" key="2">
    <source>
        <dbReference type="PROSITE" id="PS50056"/>
    </source>
</evidence>
<dbReference type="FunFam" id="3.90.190.10:FF:000090">
    <property type="entry name" value="Dual specificity phosphatase catalytic domain protein"/>
    <property type="match status" value="1"/>
</dbReference>
<reference evidence="3 4" key="1">
    <citation type="submission" date="2019-07" db="EMBL/GenBank/DDBJ databases">
        <title>Venturia inaequalis Genome Resource.</title>
        <authorList>
            <person name="Lichtner F.J."/>
        </authorList>
    </citation>
    <scope>NUCLEOTIDE SEQUENCE [LARGE SCALE GENOMIC DNA]</scope>
    <source>
        <strain evidence="3 4">DMI_063113</strain>
    </source>
</reference>
<evidence type="ECO:0000313" key="4">
    <source>
        <dbReference type="Proteomes" id="UP000490939"/>
    </source>
</evidence>
<dbReference type="SUPFAM" id="SSF53474">
    <property type="entry name" value="alpha/beta-Hydrolases"/>
    <property type="match status" value="1"/>
</dbReference>
<keyword evidence="4" id="KW-1185">Reference proteome</keyword>
<dbReference type="InterPro" id="IPR029021">
    <property type="entry name" value="Prot-tyrosine_phosphatase-like"/>
</dbReference>
<organism evidence="3 4">
    <name type="scientific">Venturia inaequalis</name>
    <name type="common">Apple scab fungus</name>
    <dbReference type="NCBI Taxonomy" id="5025"/>
    <lineage>
        <taxon>Eukaryota</taxon>
        <taxon>Fungi</taxon>
        <taxon>Dikarya</taxon>
        <taxon>Ascomycota</taxon>
        <taxon>Pezizomycotina</taxon>
        <taxon>Dothideomycetes</taxon>
        <taxon>Pleosporomycetidae</taxon>
        <taxon>Venturiales</taxon>
        <taxon>Venturiaceae</taxon>
        <taxon>Venturia</taxon>
    </lineage>
</organism>
<dbReference type="InterPro" id="IPR000387">
    <property type="entry name" value="Tyr_Pase_dom"/>
</dbReference>
<evidence type="ECO:0000313" key="3">
    <source>
        <dbReference type="EMBL" id="KAE9994123.1"/>
    </source>
</evidence>
<dbReference type="Gene3D" id="3.90.190.10">
    <property type="entry name" value="Protein tyrosine phosphatase superfamily"/>
    <property type="match status" value="1"/>
</dbReference>
<dbReference type="PANTHER" id="PTHR10367">
    <property type="entry name" value="MRNA-CAPPING ENZYME"/>
    <property type="match status" value="1"/>
</dbReference>
<accession>A0A8H3VUN2</accession>
<feature type="compositionally biased region" description="Basic and acidic residues" evidence="1">
    <location>
        <begin position="368"/>
        <end position="388"/>
    </location>
</feature>
<dbReference type="InterPro" id="IPR016130">
    <property type="entry name" value="Tyr_Pase_AS"/>
</dbReference>
<dbReference type="InterPro" id="IPR000073">
    <property type="entry name" value="AB_hydrolase_1"/>
</dbReference>
<dbReference type="GO" id="GO:0006370">
    <property type="term" value="P:7-methylguanosine mRNA capping"/>
    <property type="evidence" value="ECO:0007669"/>
    <property type="project" value="TreeGrafter"/>
</dbReference>
<sequence length="669" mass="74193">MAVNWNPQPRAPLPTFNLQNFQNMFSSTSATTKFVTSSALLLPLIYYIVKRSWLTQSVEEEDDAEFTERFMHPPLLKKYATIESYYVPKTGFTYPSIRAFFRQHPQIDRLPTEPTPLPLLVAVHGLGGSIAQFDPILPSLINVAPTLAVDLPGCGSSSFQPEEEKAYTANALVHLIAVVIEKHRNAEANQGVILVCHSMGCSLGSLLASTTSPYKDLISKHVRGVVAICPPVPLGLKQRVGLRMTLLMPESVFEYLRKRDRRGGIESPSVARFTGLKADTKTKKLQLIFNKQSRTPVWRRMALGGLLPDSSSDPPFEGIPGAKIWQGMKMPIFLVAGKDDHITPADNVRAIASWLGDEDAVKECNPPKADKGKTGENNRNRETDERGIKTRAGNVAQNDTPAQDCEAASTKPTVLEADSSTSTKSEFQGIILSSPAAHALLYTEDTARVLSAHMRKFFFNIDERLDPGWQLHYLNQGGKWDVKNLGKWRDVVPVSKPIAGFFRALKTLRDVDETHTPKVFVEEWSPRHGNGKDGLGSVAAVIDITHDSPVYDPDVLLSGGISYTKWPTVSKFPPTAEKVKEFVTLVESVHSDLFSGSHDVEQGVDRLIGVHCHYGFNRTGFFIVAYMVERLGWDLKDALAEFAKAKEPGIKHSHFVDELYSRYPSETND</sequence>